<dbReference type="EMBL" id="LVWE01000002">
    <property type="protein sequence ID" value="OAD46560.1"/>
    <property type="molecule type" value="Genomic_DNA"/>
</dbReference>
<dbReference type="Proteomes" id="UP000076923">
    <property type="component" value="Unassembled WGS sequence"/>
</dbReference>
<evidence type="ECO:0008006" key="4">
    <source>
        <dbReference type="Google" id="ProtNLM"/>
    </source>
</evidence>
<proteinExistence type="predicted"/>
<dbReference type="AlphaFoldDB" id="A0A176TFA9"/>
<keyword evidence="1" id="KW-0812">Transmembrane</keyword>
<feature type="transmembrane region" description="Helical" evidence="1">
    <location>
        <begin position="83"/>
        <end position="100"/>
    </location>
</feature>
<dbReference type="OrthoDB" id="3173919at2"/>
<comment type="caution">
    <text evidence="2">The sequence shown here is derived from an EMBL/GenBank/DDBJ whole genome shotgun (WGS) entry which is preliminary data.</text>
</comment>
<evidence type="ECO:0000313" key="2">
    <source>
        <dbReference type="EMBL" id="OAD46560.1"/>
    </source>
</evidence>
<evidence type="ECO:0000256" key="1">
    <source>
        <dbReference type="SAM" id="Phobius"/>
    </source>
</evidence>
<dbReference type="InterPro" id="IPR025962">
    <property type="entry name" value="SdpI/YhfL"/>
</dbReference>
<accession>A0A176TFA9</accession>
<name>A0A176TFA9_9FLAO</name>
<evidence type="ECO:0000313" key="3">
    <source>
        <dbReference type="Proteomes" id="UP000076923"/>
    </source>
</evidence>
<keyword evidence="1" id="KW-0472">Membrane</keyword>
<feature type="transmembrane region" description="Helical" evidence="1">
    <location>
        <begin position="59"/>
        <end position="77"/>
    </location>
</feature>
<gene>
    <name evidence="2" type="ORF">LPB303_01060</name>
</gene>
<organism evidence="2 3">
    <name type="scientific">Polaribacter atrinae</name>
    <dbReference type="NCBI Taxonomy" id="1333662"/>
    <lineage>
        <taxon>Bacteria</taxon>
        <taxon>Pseudomonadati</taxon>
        <taxon>Bacteroidota</taxon>
        <taxon>Flavobacteriia</taxon>
        <taxon>Flavobacteriales</taxon>
        <taxon>Flavobacteriaceae</taxon>
    </lineage>
</organism>
<sequence length="117" mass="13307">MSETLLYILTTNGLLFLISIIFWKFPPKKVNGIYGYKTPKAMLNKEIWDFSNAIFNKSLLIYSGISFLGALVIANFATIELTWQPMVLVLLSILVSVIKTERALNDNFTEEGKKKKN</sequence>
<dbReference type="STRING" id="1333662.LPB303_01060"/>
<dbReference type="RefSeq" id="WP_068447249.1">
    <property type="nucleotide sequence ID" value="NZ_CANKUV010000001.1"/>
</dbReference>
<protein>
    <recommendedName>
        <fullName evidence="4">SdpI/YhfL protein family</fullName>
    </recommendedName>
</protein>
<keyword evidence="1" id="KW-1133">Transmembrane helix</keyword>
<feature type="transmembrane region" description="Helical" evidence="1">
    <location>
        <begin position="6"/>
        <end position="23"/>
    </location>
</feature>
<dbReference type="Pfam" id="PF13630">
    <property type="entry name" value="SdpI"/>
    <property type="match status" value="1"/>
</dbReference>
<keyword evidence="3" id="KW-1185">Reference proteome</keyword>
<reference evidence="2 3" key="1">
    <citation type="submission" date="2016-02" db="EMBL/GenBank/DDBJ databases">
        <title>Draft genome sequence of Polaribacter atrinae KACC17473.</title>
        <authorList>
            <person name="Shin S.-K."/>
            <person name="Yi H."/>
        </authorList>
    </citation>
    <scope>NUCLEOTIDE SEQUENCE [LARGE SCALE GENOMIC DNA]</scope>
    <source>
        <strain evidence="2 3">KACC 17473</strain>
    </source>
</reference>